<dbReference type="GO" id="GO:0005634">
    <property type="term" value="C:nucleus"/>
    <property type="evidence" value="ECO:0007669"/>
    <property type="project" value="TreeGrafter"/>
</dbReference>
<sequence length="232" mass="25166">MATSLGERASANAGAEGGEFSREEPEEGSSAIRCTGSPNTVGSVEATGGKTTPPALCTPHSNRPAHGREHRRRVSSHKLVLQYIVPCMTSYGLCIVNNFLGSTAGDKILEEVLRLHQSGKFQHGELATGTRGKNKSIRGDKITWVDGMEPGCGNIGFLLSRMDRLVTFADGKLGSYTIRGRHKLCRLPLRRLVCGFLESGFVFHAVRPVFVSHVYDTHTCACGEYSEGRQES</sequence>
<evidence type="ECO:0000256" key="1">
    <source>
        <dbReference type="ARBA" id="ARBA00022896"/>
    </source>
</evidence>
<evidence type="ECO:0000313" key="3">
    <source>
        <dbReference type="EMBL" id="MBN3313164.1"/>
    </source>
</evidence>
<dbReference type="Proteomes" id="UP000736164">
    <property type="component" value="Unassembled WGS sequence"/>
</dbReference>
<protein>
    <submittedName>
        <fullName evidence="3">EGLN1 protein</fullName>
    </submittedName>
</protein>
<feature type="compositionally biased region" description="Basic residues" evidence="2">
    <location>
        <begin position="63"/>
        <end position="72"/>
    </location>
</feature>
<dbReference type="GO" id="GO:0005737">
    <property type="term" value="C:cytoplasm"/>
    <property type="evidence" value="ECO:0007669"/>
    <property type="project" value="TreeGrafter"/>
</dbReference>
<keyword evidence="1" id="KW-0847">Vitamin C</keyword>
<feature type="region of interest" description="Disordered" evidence="2">
    <location>
        <begin position="1"/>
        <end position="72"/>
    </location>
</feature>
<comment type="caution">
    <text evidence="3">The sequence shown here is derived from an EMBL/GenBank/DDBJ whole genome shotgun (WGS) entry which is preliminary data.</text>
</comment>
<name>A0A8J7NJC3_ATRSP</name>
<keyword evidence="4" id="KW-1185">Reference proteome</keyword>
<feature type="non-terminal residue" evidence="3">
    <location>
        <position position="232"/>
    </location>
</feature>
<reference evidence="3" key="1">
    <citation type="journal article" date="2021" name="Cell">
        <title>Tracing the genetic footprints of vertebrate landing in non-teleost ray-finned fishes.</title>
        <authorList>
            <person name="Bi X."/>
            <person name="Wang K."/>
            <person name="Yang L."/>
            <person name="Pan H."/>
            <person name="Jiang H."/>
            <person name="Wei Q."/>
            <person name="Fang M."/>
            <person name="Yu H."/>
            <person name="Zhu C."/>
            <person name="Cai Y."/>
            <person name="He Y."/>
            <person name="Gan X."/>
            <person name="Zeng H."/>
            <person name="Yu D."/>
            <person name="Zhu Y."/>
            <person name="Jiang H."/>
            <person name="Qiu Q."/>
            <person name="Yang H."/>
            <person name="Zhang Y.E."/>
            <person name="Wang W."/>
            <person name="Zhu M."/>
            <person name="He S."/>
            <person name="Zhang G."/>
        </authorList>
    </citation>
    <scope>NUCLEOTIDE SEQUENCE</scope>
    <source>
        <strain evidence="3">Allg_001</strain>
    </source>
</reference>
<dbReference type="InterPro" id="IPR051559">
    <property type="entry name" value="HIF_prolyl_hydroxylases"/>
</dbReference>
<dbReference type="GO" id="GO:0031418">
    <property type="term" value="F:L-ascorbic acid binding"/>
    <property type="evidence" value="ECO:0007669"/>
    <property type="project" value="UniProtKB-KW"/>
</dbReference>
<dbReference type="GO" id="GO:0031545">
    <property type="term" value="F:peptidyl-proline 4-dioxygenase activity"/>
    <property type="evidence" value="ECO:0007669"/>
    <property type="project" value="TreeGrafter"/>
</dbReference>
<dbReference type="PANTHER" id="PTHR12907">
    <property type="entry name" value="EGL NINE HOMOLOG-RELATED"/>
    <property type="match status" value="1"/>
</dbReference>
<evidence type="ECO:0000313" key="4">
    <source>
        <dbReference type="Proteomes" id="UP000736164"/>
    </source>
</evidence>
<evidence type="ECO:0000256" key="2">
    <source>
        <dbReference type="SAM" id="MobiDB-lite"/>
    </source>
</evidence>
<dbReference type="Gene3D" id="2.60.120.620">
    <property type="entry name" value="q2cbj1_9rhob like domain"/>
    <property type="match status" value="1"/>
</dbReference>
<feature type="non-terminal residue" evidence="3">
    <location>
        <position position="1"/>
    </location>
</feature>
<dbReference type="AlphaFoldDB" id="A0A8J7NJC3"/>
<gene>
    <name evidence="3" type="primary">Egln1_1</name>
    <name evidence="3" type="ORF">GTO95_0016587</name>
</gene>
<dbReference type="PANTHER" id="PTHR12907:SF26">
    <property type="entry name" value="HIF PROLYL HYDROXYLASE, ISOFORM C"/>
    <property type="match status" value="1"/>
</dbReference>
<organism evidence="3 4">
    <name type="scientific">Atractosteus spatula</name>
    <name type="common">Alligator gar</name>
    <name type="synonym">Lepisosteus spatula</name>
    <dbReference type="NCBI Taxonomy" id="7917"/>
    <lineage>
        <taxon>Eukaryota</taxon>
        <taxon>Metazoa</taxon>
        <taxon>Chordata</taxon>
        <taxon>Craniata</taxon>
        <taxon>Vertebrata</taxon>
        <taxon>Euteleostomi</taxon>
        <taxon>Actinopterygii</taxon>
        <taxon>Neopterygii</taxon>
        <taxon>Holostei</taxon>
        <taxon>Semionotiformes</taxon>
        <taxon>Lepisosteidae</taxon>
        <taxon>Atractosteus</taxon>
    </lineage>
</organism>
<proteinExistence type="predicted"/>
<dbReference type="GO" id="GO:0071456">
    <property type="term" value="P:cellular response to hypoxia"/>
    <property type="evidence" value="ECO:0007669"/>
    <property type="project" value="TreeGrafter"/>
</dbReference>
<dbReference type="EMBL" id="JAAWVO010010672">
    <property type="protein sequence ID" value="MBN3313164.1"/>
    <property type="molecule type" value="Genomic_DNA"/>
</dbReference>
<accession>A0A8J7NJC3</accession>
<dbReference type="GO" id="GO:0008198">
    <property type="term" value="F:ferrous iron binding"/>
    <property type="evidence" value="ECO:0007669"/>
    <property type="project" value="TreeGrafter"/>
</dbReference>